<dbReference type="KEGG" id="serq:CWC46_21415"/>
<organism evidence="2 3">
    <name type="scientific">Serratia sp. (strain ATCC 39006)</name>
    <name type="common">Prodigiosinella confusarubida</name>
    <dbReference type="NCBI Taxonomy" id="104623"/>
    <lineage>
        <taxon>Bacteria</taxon>
        <taxon>Pseudomonadati</taxon>
        <taxon>Pseudomonadota</taxon>
        <taxon>Gammaproteobacteria</taxon>
        <taxon>Enterobacterales</taxon>
        <taxon>Pectobacteriaceae</taxon>
        <taxon>Prodigiosinella</taxon>
    </lineage>
</organism>
<evidence type="ECO:0000313" key="4">
    <source>
        <dbReference type="Proteomes" id="UP000233778"/>
    </source>
</evidence>
<dbReference type="OrthoDB" id="6428591at2"/>
<name>A0A2I5TC27_SERS3</name>
<dbReference type="Proteomes" id="UP000017700">
    <property type="component" value="Chromosome"/>
</dbReference>
<keyword evidence="3" id="KW-1185">Reference proteome</keyword>
<gene>
    <name evidence="1" type="ORF">CWC46_21415</name>
    <name evidence="2" type="ORF">Ser39006_021410</name>
</gene>
<dbReference type="AlphaFoldDB" id="A0A2I5TC27"/>
<dbReference type="EMBL" id="CP025085">
    <property type="protein sequence ID" value="AUH02121.1"/>
    <property type="molecule type" value="Genomic_DNA"/>
</dbReference>
<sequence length="141" mass="15654">MMSTELKDKLVSVLSSLRENGFTPEEAVNHIIQALGSQYTDVSRINILTARLVVEVLQTAYEDDISAQNNAVILRKLGYVGRDVADSIHFCYPQLTPQDIGQIVLTSDAHSNTDRDTFVAAMSYAGYHQQESEQVASMLYP</sequence>
<evidence type="ECO:0000313" key="3">
    <source>
        <dbReference type="Proteomes" id="UP000017700"/>
    </source>
</evidence>
<evidence type="ECO:0000313" key="1">
    <source>
        <dbReference type="EMBL" id="AUH02121.1"/>
    </source>
</evidence>
<accession>A0A2I5TC27</accession>
<protein>
    <submittedName>
        <fullName evidence="2">Uncharacterized protein</fullName>
    </submittedName>
</protein>
<evidence type="ECO:0000313" key="2">
    <source>
        <dbReference type="EMBL" id="AUH06443.1"/>
    </source>
</evidence>
<reference evidence="2 3" key="1">
    <citation type="journal article" date="2013" name="Genome Announc.">
        <title>Draft genome sequence of Serratia sp. strain ATCC 39006, a model bacterium for analysis of the biosynthesis and regulation of prodigiosin, a carbapenem, and gas vesicles.</title>
        <authorList>
            <person name="Fineran P.C."/>
            <person name="Iglesias Cans M.C."/>
            <person name="Ramsay J.P."/>
            <person name="Wilf N.M."/>
            <person name="Cossyleon D."/>
            <person name="McNeil M.B."/>
            <person name="Williamson N.R."/>
            <person name="Monson R.E."/>
            <person name="Becher S.A."/>
            <person name="Stanton J.A."/>
            <person name="Brugger K."/>
            <person name="Brown S.D."/>
            <person name="Salmond G.P."/>
        </authorList>
    </citation>
    <scope>NUCLEOTIDE SEQUENCE [LARGE SCALE GENOMIC DNA]</scope>
    <source>
        <strain evidence="2">ATCC 39006</strain>
        <strain evidence="3">ATCC 39006 / SC 11482</strain>
    </source>
</reference>
<reference evidence="2" key="2">
    <citation type="submission" date="2013-09" db="EMBL/GenBank/DDBJ databases">
        <authorList>
            <person name="Wang G."/>
            <person name="Yang Y."/>
            <person name="Su Y."/>
        </authorList>
    </citation>
    <scope>NUCLEOTIDE SEQUENCE</scope>
    <source>
        <strain evidence="2">ATCC 39006</strain>
    </source>
</reference>
<proteinExistence type="predicted"/>
<dbReference type="KEGG" id="sera:Ser39006_021410"/>
<reference evidence="1 4" key="3">
    <citation type="submission" date="2017-11" db="EMBL/GenBank/DDBJ databases">
        <title>Complete genome sequence of Serratia sp. ATCC 39006 LacA.</title>
        <authorList>
            <person name="Hampton H.G."/>
            <person name="Jackson S.A."/>
            <person name="Jauregui R."/>
            <person name="Poulter G.T.M."/>
            <person name="Salmond G.P.C."/>
            <person name="Fineran P.C."/>
        </authorList>
    </citation>
    <scope>NUCLEOTIDE SEQUENCE [LARGE SCALE GENOMIC DNA]</scope>
    <source>
        <strain evidence="1 4">ATCC 39006</strain>
    </source>
</reference>
<reference evidence="2" key="4">
    <citation type="submission" date="2017-11" db="EMBL/GenBank/DDBJ databases">
        <title>Complete genome sequence of Serratia sp. ATCC 39006.</title>
        <authorList>
            <person name="Hampton H.G."/>
            <person name="Jackson S.A."/>
            <person name="Jauregui R."/>
            <person name="Poulter G.T.M."/>
            <person name="Salmond G.P.C."/>
            <person name="Fineran P.C."/>
        </authorList>
    </citation>
    <scope>NUCLEOTIDE SEQUENCE</scope>
    <source>
        <strain evidence="2">ATCC 39006</strain>
    </source>
</reference>
<dbReference type="RefSeq" id="WP_037380600.1">
    <property type="nucleotide sequence ID" value="NZ_CP025084.1"/>
</dbReference>
<dbReference type="EMBL" id="CP025084">
    <property type="protein sequence ID" value="AUH06443.1"/>
    <property type="molecule type" value="Genomic_DNA"/>
</dbReference>
<dbReference type="Proteomes" id="UP000233778">
    <property type="component" value="Chromosome"/>
</dbReference>